<feature type="transmembrane region" description="Helical" evidence="1">
    <location>
        <begin position="37"/>
        <end position="54"/>
    </location>
</feature>
<proteinExistence type="predicted"/>
<evidence type="ECO:0000256" key="1">
    <source>
        <dbReference type="SAM" id="Phobius"/>
    </source>
</evidence>
<keyword evidence="1" id="KW-0812">Transmembrane</keyword>
<keyword evidence="1" id="KW-1133">Transmembrane helix</keyword>
<keyword evidence="3" id="KW-1185">Reference proteome</keyword>
<protein>
    <submittedName>
        <fullName evidence="2">Uncharacterized protein</fullName>
    </submittedName>
</protein>
<comment type="caution">
    <text evidence="2">The sequence shown here is derived from an EMBL/GenBank/DDBJ whole genome shotgun (WGS) entry which is preliminary data.</text>
</comment>
<dbReference type="EMBL" id="JAIXMP010000003">
    <property type="protein sequence ID" value="KAI9275806.1"/>
    <property type="molecule type" value="Genomic_DNA"/>
</dbReference>
<name>A0AAD5KN70_9FUNG</name>
<accession>A0AAD5KN70</accession>
<sequence>MILYKNKYASRYYNSKYINNIILLGAILYSLFDDNIIIYHVGIYLIWGFYHLVVHPYH</sequence>
<dbReference type="Proteomes" id="UP001209540">
    <property type="component" value="Unassembled WGS sequence"/>
</dbReference>
<keyword evidence="1" id="KW-0472">Membrane</keyword>
<dbReference type="AlphaFoldDB" id="A0AAD5KN70"/>
<feature type="transmembrane region" description="Helical" evidence="1">
    <location>
        <begin position="12"/>
        <end position="31"/>
    </location>
</feature>
<reference evidence="2" key="2">
    <citation type="submission" date="2023-02" db="EMBL/GenBank/DDBJ databases">
        <authorList>
            <consortium name="DOE Joint Genome Institute"/>
            <person name="Mondo S.J."/>
            <person name="Chang Y."/>
            <person name="Wang Y."/>
            <person name="Ahrendt S."/>
            <person name="Andreopoulos W."/>
            <person name="Barry K."/>
            <person name="Beard J."/>
            <person name="Benny G.L."/>
            <person name="Blankenship S."/>
            <person name="Bonito G."/>
            <person name="Cuomo C."/>
            <person name="Desiro A."/>
            <person name="Gervers K.A."/>
            <person name="Hundley H."/>
            <person name="Kuo A."/>
            <person name="LaButti K."/>
            <person name="Lang B.F."/>
            <person name="Lipzen A."/>
            <person name="O'Donnell K."/>
            <person name="Pangilinan J."/>
            <person name="Reynolds N."/>
            <person name="Sandor L."/>
            <person name="Smith M.W."/>
            <person name="Tsang A."/>
            <person name="Grigoriev I.V."/>
            <person name="Stajich J.E."/>
            <person name="Spatafora J.W."/>
        </authorList>
    </citation>
    <scope>NUCLEOTIDE SEQUENCE</scope>
    <source>
        <strain evidence="2">RSA 2281</strain>
    </source>
</reference>
<gene>
    <name evidence="2" type="ORF">BDA99DRAFT_496495</name>
</gene>
<evidence type="ECO:0000313" key="2">
    <source>
        <dbReference type="EMBL" id="KAI9275806.1"/>
    </source>
</evidence>
<evidence type="ECO:0000313" key="3">
    <source>
        <dbReference type="Proteomes" id="UP001209540"/>
    </source>
</evidence>
<organism evidence="2 3">
    <name type="scientific">Phascolomyces articulosus</name>
    <dbReference type="NCBI Taxonomy" id="60185"/>
    <lineage>
        <taxon>Eukaryota</taxon>
        <taxon>Fungi</taxon>
        <taxon>Fungi incertae sedis</taxon>
        <taxon>Mucoromycota</taxon>
        <taxon>Mucoromycotina</taxon>
        <taxon>Mucoromycetes</taxon>
        <taxon>Mucorales</taxon>
        <taxon>Lichtheimiaceae</taxon>
        <taxon>Phascolomyces</taxon>
    </lineage>
</organism>
<reference evidence="2" key="1">
    <citation type="journal article" date="2022" name="IScience">
        <title>Evolution of zygomycete secretomes and the origins of terrestrial fungal ecologies.</title>
        <authorList>
            <person name="Chang Y."/>
            <person name="Wang Y."/>
            <person name="Mondo S."/>
            <person name="Ahrendt S."/>
            <person name="Andreopoulos W."/>
            <person name="Barry K."/>
            <person name="Beard J."/>
            <person name="Benny G.L."/>
            <person name="Blankenship S."/>
            <person name="Bonito G."/>
            <person name="Cuomo C."/>
            <person name="Desiro A."/>
            <person name="Gervers K.A."/>
            <person name="Hundley H."/>
            <person name="Kuo A."/>
            <person name="LaButti K."/>
            <person name="Lang B.F."/>
            <person name="Lipzen A."/>
            <person name="O'Donnell K."/>
            <person name="Pangilinan J."/>
            <person name="Reynolds N."/>
            <person name="Sandor L."/>
            <person name="Smith M.E."/>
            <person name="Tsang A."/>
            <person name="Grigoriev I.V."/>
            <person name="Stajich J.E."/>
            <person name="Spatafora J.W."/>
        </authorList>
    </citation>
    <scope>NUCLEOTIDE SEQUENCE</scope>
    <source>
        <strain evidence="2">RSA 2281</strain>
    </source>
</reference>